<dbReference type="Gene3D" id="3.40.50.300">
    <property type="entry name" value="P-loop containing nucleotide triphosphate hydrolases"/>
    <property type="match status" value="1"/>
</dbReference>
<feature type="region of interest" description="Disordered" evidence="1">
    <location>
        <begin position="1"/>
        <end position="25"/>
    </location>
</feature>
<dbReference type="InterPro" id="IPR027417">
    <property type="entry name" value="P-loop_NTPase"/>
</dbReference>
<keyword evidence="4" id="KW-1185">Reference proteome</keyword>
<name>A0A835HWM9_9MAGN</name>
<dbReference type="OrthoDB" id="25620at2759"/>
<protein>
    <submittedName>
        <fullName evidence="3">Uncharacterized protein</fullName>
    </submittedName>
</protein>
<feature type="compositionally biased region" description="Acidic residues" evidence="1">
    <location>
        <begin position="16"/>
        <end position="25"/>
    </location>
</feature>
<comment type="caution">
    <text evidence="3">The sequence shown here is derived from an EMBL/GenBank/DDBJ whole genome shotgun (WGS) entry which is preliminary data.</text>
</comment>
<dbReference type="AlphaFoldDB" id="A0A835HWM9"/>
<dbReference type="PANTHER" id="PTHR14241:SF32">
    <property type="entry name" value="VWFA DOMAIN-CONTAINING PROTEIN-RELATED"/>
    <property type="match status" value="1"/>
</dbReference>
<gene>
    <name evidence="3" type="ORF">IFM89_022210</name>
</gene>
<dbReference type="PANTHER" id="PTHR14241">
    <property type="entry name" value="INTERFERON-INDUCED PROTEIN 44"/>
    <property type="match status" value="1"/>
</dbReference>
<evidence type="ECO:0000256" key="1">
    <source>
        <dbReference type="SAM" id="MobiDB-lite"/>
    </source>
</evidence>
<proteinExistence type="predicted"/>
<keyword evidence="2" id="KW-1133">Transmembrane helix</keyword>
<dbReference type="CDD" id="cd00882">
    <property type="entry name" value="Ras_like_GTPase"/>
    <property type="match status" value="1"/>
</dbReference>
<evidence type="ECO:0000313" key="3">
    <source>
        <dbReference type="EMBL" id="KAF9606051.1"/>
    </source>
</evidence>
<sequence>MGGGGDGNSFHCYSHEEEEEEEESVDSLFIDHTTREFFDANEGFIDKTWLSSDSSETELVHLRRRKDYEEIMQGYDSFKARVQNLDEAKRKLLSYKPGDWTEEVGGMKINNYDVPKTTSLILLGPRGSGKSSLVNRISRVFEDDSVTSERAQVSYNSSVGHGTLFLNEYMIPSGSTSFCLYDTRSLSENSCDNSEMIKSWMTKGVRHGELVLRDSDSSCVRKLMKCKAQKTCCSKDKRMVNFVILVVNAHSVLKSMSGEDDMQYTRLLEETFSCLYLSCKDDKPVVVCTHGDILSHTDRACVRIHLGELLGIPPAKQIFDIPDKCDPETNLAVVDMLTYSLMHADKNLPGKTRSPHKVLGMLMMIMLVCVCLFAFWSTFHSFKLGHWHATWHLWRNSTACSESPETYHAIPKTESGEAIHIAWHEIRHIWEA</sequence>
<organism evidence="3 4">
    <name type="scientific">Coptis chinensis</name>
    <dbReference type="NCBI Taxonomy" id="261450"/>
    <lineage>
        <taxon>Eukaryota</taxon>
        <taxon>Viridiplantae</taxon>
        <taxon>Streptophyta</taxon>
        <taxon>Embryophyta</taxon>
        <taxon>Tracheophyta</taxon>
        <taxon>Spermatophyta</taxon>
        <taxon>Magnoliopsida</taxon>
        <taxon>Ranunculales</taxon>
        <taxon>Ranunculaceae</taxon>
        <taxon>Coptidoideae</taxon>
        <taxon>Coptis</taxon>
    </lineage>
</organism>
<accession>A0A835HWM9</accession>
<evidence type="ECO:0000256" key="2">
    <source>
        <dbReference type="SAM" id="Phobius"/>
    </source>
</evidence>
<dbReference type="SUPFAM" id="SSF52540">
    <property type="entry name" value="P-loop containing nucleoside triphosphate hydrolases"/>
    <property type="match status" value="1"/>
</dbReference>
<dbReference type="Proteomes" id="UP000631114">
    <property type="component" value="Unassembled WGS sequence"/>
</dbReference>
<dbReference type="EMBL" id="JADFTS010000005">
    <property type="protein sequence ID" value="KAF9606051.1"/>
    <property type="molecule type" value="Genomic_DNA"/>
</dbReference>
<feature type="transmembrane region" description="Helical" evidence="2">
    <location>
        <begin position="358"/>
        <end position="379"/>
    </location>
</feature>
<keyword evidence="2" id="KW-0812">Transmembrane</keyword>
<keyword evidence="2" id="KW-0472">Membrane</keyword>
<reference evidence="3 4" key="1">
    <citation type="submission" date="2020-10" db="EMBL/GenBank/DDBJ databases">
        <title>The Coptis chinensis genome and diversification of protoberbering-type alkaloids.</title>
        <authorList>
            <person name="Wang B."/>
            <person name="Shu S."/>
            <person name="Song C."/>
            <person name="Liu Y."/>
        </authorList>
    </citation>
    <scope>NUCLEOTIDE SEQUENCE [LARGE SCALE GENOMIC DNA]</scope>
    <source>
        <strain evidence="3">HL-2020</strain>
        <tissue evidence="3">Leaf</tissue>
    </source>
</reference>
<evidence type="ECO:0000313" key="4">
    <source>
        <dbReference type="Proteomes" id="UP000631114"/>
    </source>
</evidence>